<organism evidence="2 3">
    <name type="scientific">Methylobacterium brachiatum</name>
    <dbReference type="NCBI Taxonomy" id="269660"/>
    <lineage>
        <taxon>Bacteria</taxon>
        <taxon>Pseudomonadati</taxon>
        <taxon>Pseudomonadota</taxon>
        <taxon>Alphaproteobacteria</taxon>
        <taxon>Hyphomicrobiales</taxon>
        <taxon>Methylobacteriaceae</taxon>
        <taxon>Methylobacterium</taxon>
    </lineage>
</organism>
<gene>
    <name evidence="2" type="ORF">QO001_001688</name>
</gene>
<evidence type="ECO:0000313" key="2">
    <source>
        <dbReference type="EMBL" id="MDQ0542770.1"/>
    </source>
</evidence>
<name>A0AAJ1WVK6_9HYPH</name>
<dbReference type="RefSeq" id="WP_043387826.1">
    <property type="nucleotide sequence ID" value="NZ_JAJALK010000008.1"/>
</dbReference>
<dbReference type="InterPro" id="IPR029032">
    <property type="entry name" value="AhpD-like"/>
</dbReference>
<protein>
    <submittedName>
        <fullName evidence="2">Peroxidase-related enzyme</fullName>
    </submittedName>
</protein>
<dbReference type="Pfam" id="PF02627">
    <property type="entry name" value="CMD"/>
    <property type="match status" value="1"/>
</dbReference>
<sequence>MPRITPIDPAHADPAVQSTLSAVKGKIGMVPNLFTIFARSPAALNGYLAFSDALTHGALTAKQREIIALTVGQANGCHYCLSAHTLMGKGAGLTPEDILAARHGKAQDPVDNAVAALARRVVEARGQVSDADLASARSAGLDDARIVEVIAGVALNVLTNFTNNVAQTDIDFPKIEVALSA</sequence>
<evidence type="ECO:0000313" key="3">
    <source>
        <dbReference type="Proteomes" id="UP001223420"/>
    </source>
</evidence>
<dbReference type="Proteomes" id="UP001223420">
    <property type="component" value="Unassembled WGS sequence"/>
</dbReference>
<dbReference type="GO" id="GO:0051920">
    <property type="term" value="F:peroxiredoxin activity"/>
    <property type="evidence" value="ECO:0007669"/>
    <property type="project" value="InterPro"/>
</dbReference>
<dbReference type="NCBIfam" id="TIGR01926">
    <property type="entry name" value="peroxid_rel"/>
    <property type="match status" value="1"/>
</dbReference>
<feature type="domain" description="Carboxymuconolactone decarboxylase-like" evidence="1">
    <location>
        <begin position="41"/>
        <end position="117"/>
    </location>
</feature>
<dbReference type="NCBIfam" id="TIGR00778">
    <property type="entry name" value="ahpD_dom"/>
    <property type="match status" value="1"/>
</dbReference>
<dbReference type="EMBL" id="JAUSWL010000002">
    <property type="protein sequence ID" value="MDQ0542770.1"/>
    <property type="molecule type" value="Genomic_DNA"/>
</dbReference>
<dbReference type="Gene3D" id="1.20.1290.10">
    <property type="entry name" value="AhpD-like"/>
    <property type="match status" value="1"/>
</dbReference>
<dbReference type="PANTHER" id="PTHR35446:SF3">
    <property type="entry name" value="CMD DOMAIN-CONTAINING PROTEIN"/>
    <property type="match status" value="1"/>
</dbReference>
<keyword evidence="2" id="KW-0560">Oxidoreductase</keyword>
<keyword evidence="2" id="KW-0575">Peroxidase</keyword>
<dbReference type="SUPFAM" id="SSF69118">
    <property type="entry name" value="AhpD-like"/>
    <property type="match status" value="1"/>
</dbReference>
<dbReference type="PANTHER" id="PTHR35446">
    <property type="entry name" value="SI:CH211-175M2.5"/>
    <property type="match status" value="1"/>
</dbReference>
<accession>A0AAJ1WVK6</accession>
<dbReference type="InterPro" id="IPR010195">
    <property type="entry name" value="Uncharacterised_peroxidase-rel"/>
</dbReference>
<dbReference type="InterPro" id="IPR004675">
    <property type="entry name" value="AhpD_core"/>
</dbReference>
<reference evidence="2" key="1">
    <citation type="submission" date="2023-07" db="EMBL/GenBank/DDBJ databases">
        <title>Genomic Encyclopedia of Type Strains, Phase IV (KMG-IV): sequencing the most valuable type-strain genomes for metagenomic binning, comparative biology and taxonomic classification.</title>
        <authorList>
            <person name="Goeker M."/>
        </authorList>
    </citation>
    <scope>NUCLEOTIDE SEQUENCE</scope>
    <source>
        <strain evidence="2">DSM 19569</strain>
    </source>
</reference>
<dbReference type="AlphaFoldDB" id="A0AAJ1WVK6"/>
<evidence type="ECO:0000259" key="1">
    <source>
        <dbReference type="Pfam" id="PF02627"/>
    </source>
</evidence>
<comment type="caution">
    <text evidence="2">The sequence shown here is derived from an EMBL/GenBank/DDBJ whole genome shotgun (WGS) entry which is preliminary data.</text>
</comment>
<proteinExistence type="predicted"/>
<dbReference type="InterPro" id="IPR003779">
    <property type="entry name" value="CMD-like"/>
</dbReference>